<dbReference type="Proteomes" id="UP001370490">
    <property type="component" value="Unassembled WGS sequence"/>
</dbReference>
<organism evidence="11 12">
    <name type="scientific">Dillenia turbinata</name>
    <dbReference type="NCBI Taxonomy" id="194707"/>
    <lineage>
        <taxon>Eukaryota</taxon>
        <taxon>Viridiplantae</taxon>
        <taxon>Streptophyta</taxon>
        <taxon>Embryophyta</taxon>
        <taxon>Tracheophyta</taxon>
        <taxon>Spermatophyta</taxon>
        <taxon>Magnoliopsida</taxon>
        <taxon>eudicotyledons</taxon>
        <taxon>Gunneridae</taxon>
        <taxon>Pentapetalae</taxon>
        <taxon>Dilleniales</taxon>
        <taxon>Dilleniaceae</taxon>
        <taxon>Dillenia</taxon>
    </lineage>
</organism>
<dbReference type="InterPro" id="IPR013083">
    <property type="entry name" value="Znf_RING/FYVE/PHD"/>
</dbReference>
<keyword evidence="12" id="KW-1185">Reference proteome</keyword>
<evidence type="ECO:0000256" key="9">
    <source>
        <dbReference type="SAM" id="MobiDB-lite"/>
    </source>
</evidence>
<reference evidence="11 12" key="1">
    <citation type="submission" date="2023-12" db="EMBL/GenBank/DDBJ databases">
        <title>A high-quality genome assembly for Dillenia turbinata (Dilleniales).</title>
        <authorList>
            <person name="Chanderbali A."/>
        </authorList>
    </citation>
    <scope>NUCLEOTIDE SEQUENCE [LARGE SCALE GENOMIC DNA]</scope>
    <source>
        <strain evidence="11">LSX21</strain>
        <tissue evidence="11">Leaf</tissue>
    </source>
</reference>
<evidence type="ECO:0000256" key="3">
    <source>
        <dbReference type="ARBA" id="ARBA00022679"/>
    </source>
</evidence>
<feature type="non-terminal residue" evidence="11">
    <location>
        <position position="355"/>
    </location>
</feature>
<evidence type="ECO:0000256" key="6">
    <source>
        <dbReference type="ARBA" id="ARBA00022786"/>
    </source>
</evidence>
<dbReference type="InterPro" id="IPR045191">
    <property type="entry name" value="MBR1/2-like"/>
</dbReference>
<keyword evidence="6" id="KW-0833">Ubl conjugation pathway</keyword>
<evidence type="ECO:0000256" key="7">
    <source>
        <dbReference type="ARBA" id="ARBA00022833"/>
    </source>
</evidence>
<evidence type="ECO:0000313" key="12">
    <source>
        <dbReference type="Proteomes" id="UP001370490"/>
    </source>
</evidence>
<dbReference type="PANTHER" id="PTHR22937:SF208">
    <property type="entry name" value="RING-TYPE E3 UBIQUITIN TRANSFERASE"/>
    <property type="match status" value="1"/>
</dbReference>
<feature type="domain" description="RING-type" evidence="10">
    <location>
        <begin position="304"/>
        <end position="345"/>
    </location>
</feature>
<dbReference type="SMART" id="SM00184">
    <property type="entry name" value="RING"/>
    <property type="match status" value="1"/>
</dbReference>
<keyword evidence="5 8" id="KW-0863">Zinc-finger</keyword>
<keyword evidence="7" id="KW-0862">Zinc</keyword>
<protein>
    <recommendedName>
        <fullName evidence="2">RING-type E3 ubiquitin transferase</fullName>
        <ecNumber evidence="2">2.3.2.27</ecNumber>
    </recommendedName>
</protein>
<feature type="region of interest" description="Disordered" evidence="9">
    <location>
        <begin position="50"/>
        <end position="69"/>
    </location>
</feature>
<dbReference type="GO" id="GO:0008270">
    <property type="term" value="F:zinc ion binding"/>
    <property type="evidence" value="ECO:0007669"/>
    <property type="project" value="UniProtKB-KW"/>
</dbReference>
<dbReference type="InterPro" id="IPR001841">
    <property type="entry name" value="Znf_RING"/>
</dbReference>
<proteinExistence type="predicted"/>
<keyword evidence="4" id="KW-0479">Metal-binding</keyword>
<evidence type="ECO:0000256" key="4">
    <source>
        <dbReference type="ARBA" id="ARBA00022723"/>
    </source>
</evidence>
<gene>
    <name evidence="11" type="ORF">RJ641_025516</name>
</gene>
<evidence type="ECO:0000259" key="10">
    <source>
        <dbReference type="PROSITE" id="PS50089"/>
    </source>
</evidence>
<comment type="caution">
    <text evidence="11">The sequence shown here is derived from an EMBL/GenBank/DDBJ whole genome shotgun (WGS) entry which is preliminary data.</text>
</comment>
<dbReference type="AlphaFoldDB" id="A0AAN8ZK49"/>
<evidence type="ECO:0000256" key="5">
    <source>
        <dbReference type="ARBA" id="ARBA00022771"/>
    </source>
</evidence>
<sequence length="355" mass="39986">MHQTSQTPHNQQNPLQQFLNENGEQGTIMSFQGIPNQNQTMDTYMALHKNSASGSNSKSKSTPLEIEPSSSQIISKRNLFSLSPPFFRTMKRGTCDATYLKMSYMIRHFGIMIPGSHMASNFLGWNTPSVNSILHHLRLSRTSSGLPCVSQRTFGTPSLSVSDTPSQHALLITDGGFQNDIRIDFLRQHSMDCLLFTRTVVGGMAEDSMALMILPTNNNRINFRLISQNNGVLRQSPAYYVNDPHDRYRDMRLDVENMSYEELLALEEVIGNVCTGLSDEASTKFLKQSEYFLFEEANAERESCSICQEDYKEKDKLGGLSCGHRFHVDCIKQWIKCKNICPICKSSGVPMTGPR</sequence>
<feature type="compositionally biased region" description="Low complexity" evidence="9">
    <location>
        <begin position="50"/>
        <end position="61"/>
    </location>
</feature>
<dbReference type="EMBL" id="JBAMMX010000003">
    <property type="protein sequence ID" value="KAK6944414.1"/>
    <property type="molecule type" value="Genomic_DNA"/>
</dbReference>
<dbReference type="SUPFAM" id="SSF57850">
    <property type="entry name" value="RING/U-box"/>
    <property type="match status" value="1"/>
</dbReference>
<dbReference type="EC" id="2.3.2.27" evidence="2"/>
<dbReference type="PANTHER" id="PTHR22937">
    <property type="entry name" value="E3 UBIQUITIN-PROTEIN LIGASE RNF165"/>
    <property type="match status" value="1"/>
</dbReference>
<accession>A0AAN8ZK49</accession>
<keyword evidence="3" id="KW-0808">Transferase</keyword>
<evidence type="ECO:0000256" key="8">
    <source>
        <dbReference type="PROSITE-ProRule" id="PRU00175"/>
    </source>
</evidence>
<evidence type="ECO:0000256" key="2">
    <source>
        <dbReference type="ARBA" id="ARBA00012483"/>
    </source>
</evidence>
<comment type="catalytic activity">
    <reaction evidence="1">
        <text>S-ubiquitinyl-[E2 ubiquitin-conjugating enzyme]-L-cysteine + [acceptor protein]-L-lysine = [E2 ubiquitin-conjugating enzyme]-L-cysteine + N(6)-ubiquitinyl-[acceptor protein]-L-lysine.</text>
        <dbReference type="EC" id="2.3.2.27"/>
    </reaction>
</comment>
<dbReference type="GO" id="GO:0061630">
    <property type="term" value="F:ubiquitin protein ligase activity"/>
    <property type="evidence" value="ECO:0007669"/>
    <property type="project" value="UniProtKB-EC"/>
</dbReference>
<dbReference type="Pfam" id="PF13639">
    <property type="entry name" value="zf-RING_2"/>
    <property type="match status" value="1"/>
</dbReference>
<evidence type="ECO:0000313" key="11">
    <source>
        <dbReference type="EMBL" id="KAK6944414.1"/>
    </source>
</evidence>
<name>A0AAN8ZK49_9MAGN</name>
<dbReference type="PROSITE" id="PS50089">
    <property type="entry name" value="ZF_RING_2"/>
    <property type="match status" value="1"/>
</dbReference>
<evidence type="ECO:0000256" key="1">
    <source>
        <dbReference type="ARBA" id="ARBA00000900"/>
    </source>
</evidence>
<dbReference type="Gene3D" id="3.30.40.10">
    <property type="entry name" value="Zinc/RING finger domain, C3HC4 (zinc finger)"/>
    <property type="match status" value="1"/>
</dbReference>